<keyword evidence="4" id="KW-1185">Reference proteome</keyword>
<dbReference type="AlphaFoldDB" id="A0A0A5G378"/>
<keyword evidence="1" id="KW-0749">Sporulation</keyword>
<dbReference type="GO" id="GO:0030435">
    <property type="term" value="P:sporulation resulting in formation of a cellular spore"/>
    <property type="evidence" value="ECO:0007669"/>
    <property type="project" value="UniProtKB-KW"/>
</dbReference>
<organism evidence="3 4">
    <name type="scientific">Pontibacillus litoralis JSM 072002</name>
    <dbReference type="NCBI Taxonomy" id="1385512"/>
    <lineage>
        <taxon>Bacteria</taxon>
        <taxon>Bacillati</taxon>
        <taxon>Bacillota</taxon>
        <taxon>Bacilli</taxon>
        <taxon>Bacillales</taxon>
        <taxon>Bacillaceae</taxon>
        <taxon>Pontibacillus</taxon>
    </lineage>
</organism>
<sequence>MPSKPKGPKQQERNQLPKSPQQPYGEALSGSHKTKNQNHSKQKNHASHDM</sequence>
<evidence type="ECO:0000256" key="2">
    <source>
        <dbReference type="SAM" id="MobiDB-lite"/>
    </source>
</evidence>
<evidence type="ECO:0000313" key="4">
    <source>
        <dbReference type="Proteomes" id="UP000030401"/>
    </source>
</evidence>
<reference evidence="3 4" key="1">
    <citation type="submission" date="2013-08" db="EMBL/GenBank/DDBJ databases">
        <authorList>
            <person name="Huang J."/>
            <person name="Wang G."/>
        </authorList>
    </citation>
    <scope>NUCLEOTIDE SEQUENCE [LARGE SCALE GENOMIC DNA]</scope>
    <source>
        <strain evidence="3 4">JSM 072002</strain>
    </source>
</reference>
<protein>
    <submittedName>
        <fullName evidence="3">Spore protein</fullName>
    </submittedName>
</protein>
<dbReference type="EMBL" id="AVPG01000006">
    <property type="protein sequence ID" value="KGX87561.1"/>
    <property type="molecule type" value="Genomic_DNA"/>
</dbReference>
<evidence type="ECO:0000313" key="3">
    <source>
        <dbReference type="EMBL" id="KGX87561.1"/>
    </source>
</evidence>
<feature type="compositionally biased region" description="Basic residues" evidence="2">
    <location>
        <begin position="32"/>
        <end position="50"/>
    </location>
</feature>
<evidence type="ECO:0000256" key="1">
    <source>
        <dbReference type="ARBA" id="ARBA00022969"/>
    </source>
</evidence>
<dbReference type="eggNOG" id="ENOG5033CNK">
    <property type="taxonomic scope" value="Bacteria"/>
</dbReference>
<name>A0A0A5G378_9BACI</name>
<feature type="region of interest" description="Disordered" evidence="2">
    <location>
        <begin position="1"/>
        <end position="50"/>
    </location>
</feature>
<dbReference type="STRING" id="1385512.N784_15045"/>
<dbReference type="OrthoDB" id="2691914at2"/>
<proteinExistence type="predicted"/>
<feature type="compositionally biased region" description="Polar residues" evidence="2">
    <location>
        <begin position="13"/>
        <end position="22"/>
    </location>
</feature>
<comment type="caution">
    <text evidence="3">The sequence shown here is derived from an EMBL/GenBank/DDBJ whole genome shotgun (WGS) entry which is preliminary data.</text>
</comment>
<dbReference type="RefSeq" id="WP_036833332.1">
    <property type="nucleotide sequence ID" value="NZ_AVPG01000006.1"/>
</dbReference>
<dbReference type="Proteomes" id="UP000030401">
    <property type="component" value="Unassembled WGS sequence"/>
</dbReference>
<gene>
    <name evidence="3" type="ORF">N784_15045</name>
</gene>
<dbReference type="InterPro" id="IPR012614">
    <property type="entry name" value="SASP_SspP"/>
</dbReference>
<accession>A0A0A5G378</accession>
<dbReference type="Pfam" id="PF08179">
    <property type="entry name" value="SspP"/>
    <property type="match status" value="1"/>
</dbReference>